<evidence type="ECO:0000313" key="2">
    <source>
        <dbReference type="Proteomes" id="UP000279236"/>
    </source>
</evidence>
<dbReference type="GeneID" id="39588254"/>
<reference evidence="1 2" key="1">
    <citation type="submission" date="2018-11" db="EMBL/GenBank/DDBJ databases">
        <title>Genome sequence of Apiotrichum porosum DSM 27194.</title>
        <authorList>
            <person name="Aliyu H."/>
            <person name="Gorte O."/>
            <person name="Ochsenreither K."/>
        </authorList>
    </citation>
    <scope>NUCLEOTIDE SEQUENCE [LARGE SCALE GENOMIC DNA]</scope>
    <source>
        <strain evidence="1 2">DSM 27194</strain>
    </source>
</reference>
<dbReference type="AlphaFoldDB" id="A0A427XE99"/>
<dbReference type="Proteomes" id="UP000279236">
    <property type="component" value="Unassembled WGS sequence"/>
</dbReference>
<comment type="caution">
    <text evidence="1">The sequence shown here is derived from an EMBL/GenBank/DDBJ whole genome shotgun (WGS) entry which is preliminary data.</text>
</comment>
<dbReference type="RefSeq" id="XP_028472230.1">
    <property type="nucleotide sequence ID" value="XM_028619361.1"/>
</dbReference>
<evidence type="ECO:0000313" key="1">
    <source>
        <dbReference type="EMBL" id="RSH77083.1"/>
    </source>
</evidence>
<organism evidence="1 2">
    <name type="scientific">Apiotrichum porosum</name>
    <dbReference type="NCBI Taxonomy" id="105984"/>
    <lineage>
        <taxon>Eukaryota</taxon>
        <taxon>Fungi</taxon>
        <taxon>Dikarya</taxon>
        <taxon>Basidiomycota</taxon>
        <taxon>Agaricomycotina</taxon>
        <taxon>Tremellomycetes</taxon>
        <taxon>Trichosporonales</taxon>
        <taxon>Trichosporonaceae</taxon>
        <taxon>Apiotrichum</taxon>
    </lineage>
</organism>
<gene>
    <name evidence="1" type="ORF">EHS24_003711</name>
</gene>
<dbReference type="EMBL" id="RSCE01000018">
    <property type="protein sequence ID" value="RSH77083.1"/>
    <property type="molecule type" value="Genomic_DNA"/>
</dbReference>
<accession>A0A427XE99</accession>
<keyword evidence="2" id="KW-1185">Reference proteome</keyword>
<name>A0A427XE99_9TREE</name>
<sequence>MPTLPTDRLVNILHDNVITHISPAPTPAPSPPPYPVDAPVFPHLVDLVLEYAPIGVRLAFRDTSRYWRTAVDKLLDRDGCHLVISRRRRGVRTTDTGLYYLDDGELFKVPRHLVRHARILDVHWKTKGSFLLERPYPISPRIIRIIGCPSFTFNRLSLWAPTIVETFQDLAPFNVERRRLYEYTYTGRPLDGRPLSPSCFQSITTRLVLHVYLDDVLGNPVQLSYPHLVGGQPRETVLIFHPLTKPLPTEGTFDVCLFFDIGLELLETSSRFIIVDDSNVLGTVIGWDAKGPPIPRQSVYPYLVENWVSRCQSVEARFDEEEYRPRVTELVEVITMEEHRERVGDEQFELETRVPRR</sequence>
<protein>
    <submittedName>
        <fullName evidence="1">Uncharacterized protein</fullName>
    </submittedName>
</protein>
<proteinExistence type="predicted"/>